<evidence type="ECO:0000256" key="10">
    <source>
        <dbReference type="HAMAP-Rule" id="MF_00135"/>
    </source>
</evidence>
<dbReference type="AlphaFoldDB" id="A0A9D0YQ09"/>
<keyword evidence="9 10" id="KW-0413">Isomerase</keyword>
<accession>A0A9D0YQ09</accession>
<organism evidence="12 13">
    <name type="scientific">Aquifex aeolicus</name>
    <dbReference type="NCBI Taxonomy" id="63363"/>
    <lineage>
        <taxon>Bacteria</taxon>
        <taxon>Pseudomonadati</taxon>
        <taxon>Aquificota</taxon>
        <taxon>Aquificia</taxon>
        <taxon>Aquificales</taxon>
        <taxon>Aquificaceae</taxon>
        <taxon>Aquifex</taxon>
    </lineage>
</organism>
<dbReference type="GO" id="GO:0000162">
    <property type="term" value="P:L-tryptophan biosynthetic process"/>
    <property type="evidence" value="ECO:0007669"/>
    <property type="project" value="UniProtKB-UniRule"/>
</dbReference>
<comment type="catalytic activity">
    <reaction evidence="1 10">
        <text>N-(5-phospho-beta-D-ribosyl)anthranilate = 1-(2-carboxyphenylamino)-1-deoxy-D-ribulose 5-phosphate</text>
        <dbReference type="Rhea" id="RHEA:21540"/>
        <dbReference type="ChEBI" id="CHEBI:18277"/>
        <dbReference type="ChEBI" id="CHEBI:58613"/>
        <dbReference type="EC" id="5.3.1.24"/>
    </reaction>
</comment>
<dbReference type="HAMAP" id="MF_00135">
    <property type="entry name" value="PRAI"/>
    <property type="match status" value="1"/>
</dbReference>
<evidence type="ECO:0000256" key="3">
    <source>
        <dbReference type="ARBA" id="ARBA00007571"/>
    </source>
</evidence>
<evidence type="ECO:0000256" key="6">
    <source>
        <dbReference type="ARBA" id="ARBA00022605"/>
    </source>
</evidence>
<evidence type="ECO:0000259" key="11">
    <source>
        <dbReference type="Pfam" id="PF00697"/>
    </source>
</evidence>
<dbReference type="EMBL" id="DQVE01000044">
    <property type="protein sequence ID" value="HIP98534.1"/>
    <property type="molecule type" value="Genomic_DNA"/>
</dbReference>
<reference evidence="12" key="1">
    <citation type="journal article" date="2020" name="ISME J.">
        <title>Gammaproteobacteria mediating utilization of methyl-, sulfur- and petroleum organic compounds in deep ocean hydrothermal plumes.</title>
        <authorList>
            <person name="Zhou Z."/>
            <person name="Liu Y."/>
            <person name="Pan J."/>
            <person name="Cron B.R."/>
            <person name="Toner B.M."/>
            <person name="Anantharaman K."/>
            <person name="Breier J.A."/>
            <person name="Dick G.J."/>
            <person name="Li M."/>
        </authorList>
    </citation>
    <scope>NUCLEOTIDE SEQUENCE</scope>
    <source>
        <strain evidence="12">SZUA-1501</strain>
    </source>
</reference>
<dbReference type="Proteomes" id="UP000606463">
    <property type="component" value="Unassembled WGS sequence"/>
</dbReference>
<proteinExistence type="inferred from homology"/>
<dbReference type="EC" id="5.3.1.24" evidence="4 10"/>
<evidence type="ECO:0000256" key="4">
    <source>
        <dbReference type="ARBA" id="ARBA00012572"/>
    </source>
</evidence>
<dbReference type="Pfam" id="PF00697">
    <property type="entry name" value="PRAI"/>
    <property type="match status" value="1"/>
</dbReference>
<dbReference type="GO" id="GO:0004640">
    <property type="term" value="F:phosphoribosylanthranilate isomerase activity"/>
    <property type="evidence" value="ECO:0007669"/>
    <property type="project" value="UniProtKB-UniRule"/>
</dbReference>
<keyword evidence="7 10" id="KW-0822">Tryptophan biosynthesis</keyword>
<dbReference type="InterPro" id="IPR001240">
    <property type="entry name" value="PRAI_dom"/>
</dbReference>
<dbReference type="InterPro" id="IPR013785">
    <property type="entry name" value="Aldolase_TIM"/>
</dbReference>
<feature type="domain" description="N-(5'phosphoribosyl) anthranilate isomerase (PRAI)" evidence="11">
    <location>
        <begin position="4"/>
        <end position="199"/>
    </location>
</feature>
<dbReference type="CDD" id="cd00405">
    <property type="entry name" value="PRAI"/>
    <property type="match status" value="1"/>
</dbReference>
<dbReference type="Gene3D" id="3.20.20.70">
    <property type="entry name" value="Aldolase class I"/>
    <property type="match status" value="1"/>
</dbReference>
<dbReference type="PANTHER" id="PTHR42894:SF1">
    <property type="entry name" value="N-(5'-PHOSPHORIBOSYL)ANTHRANILATE ISOMERASE"/>
    <property type="match status" value="1"/>
</dbReference>
<evidence type="ECO:0000313" key="12">
    <source>
        <dbReference type="EMBL" id="HIP98534.1"/>
    </source>
</evidence>
<comment type="similarity">
    <text evidence="3 10">Belongs to the TrpF family.</text>
</comment>
<comment type="pathway">
    <text evidence="2 10">Amino-acid biosynthesis; L-tryptophan biosynthesis; L-tryptophan from chorismate: step 3/5.</text>
</comment>
<gene>
    <name evidence="10" type="primary">trpF</name>
    <name evidence="12" type="ORF">EYH37_04130</name>
</gene>
<keyword evidence="8 10" id="KW-0057">Aromatic amino acid biosynthesis</keyword>
<evidence type="ECO:0000256" key="5">
    <source>
        <dbReference type="ARBA" id="ARBA00022272"/>
    </source>
</evidence>
<evidence type="ECO:0000256" key="9">
    <source>
        <dbReference type="ARBA" id="ARBA00023235"/>
    </source>
</evidence>
<name>A0A9D0YQ09_AQUAO</name>
<evidence type="ECO:0000256" key="7">
    <source>
        <dbReference type="ARBA" id="ARBA00022822"/>
    </source>
</evidence>
<evidence type="ECO:0000256" key="2">
    <source>
        <dbReference type="ARBA" id="ARBA00004664"/>
    </source>
</evidence>
<evidence type="ECO:0000313" key="13">
    <source>
        <dbReference type="Proteomes" id="UP000606463"/>
    </source>
</evidence>
<dbReference type="InterPro" id="IPR044643">
    <property type="entry name" value="TrpF_fam"/>
</dbReference>
<dbReference type="FunFam" id="3.20.20.70:FF:000075">
    <property type="entry name" value="Tryptophan biosynthesis protein TRP1"/>
    <property type="match status" value="1"/>
</dbReference>
<sequence length="210" mass="23148">MVKVKVCGITNLKDAIEAVKAGADYLGFVLYPKSPRYIKPEKVGEIVGNLPKKVPTVAVVVNGSPEKLIELFDLGFDYIQLHGDEGPEILNYLPPSQVIKAFRVKDSLSEELLKPWEGVYAFLLDTYKRGVYGGTGETFNWEVAKGLPQKGYKIFLSGGLNPENVEEAISSVRPYAVDVSSGVELTKGKKDLKKLKEFILRAKGVRVDNS</sequence>
<evidence type="ECO:0000256" key="8">
    <source>
        <dbReference type="ARBA" id="ARBA00023141"/>
    </source>
</evidence>
<keyword evidence="6 10" id="KW-0028">Amino-acid biosynthesis</keyword>
<comment type="caution">
    <text evidence="12">The sequence shown here is derived from an EMBL/GenBank/DDBJ whole genome shotgun (WGS) entry which is preliminary data.</text>
</comment>
<dbReference type="NCBIfam" id="NF002298">
    <property type="entry name" value="PRK01222.1-4"/>
    <property type="match status" value="1"/>
</dbReference>
<dbReference type="InterPro" id="IPR011060">
    <property type="entry name" value="RibuloseP-bd_barrel"/>
</dbReference>
<dbReference type="SUPFAM" id="SSF51366">
    <property type="entry name" value="Ribulose-phoshate binding barrel"/>
    <property type="match status" value="1"/>
</dbReference>
<evidence type="ECO:0000256" key="1">
    <source>
        <dbReference type="ARBA" id="ARBA00001164"/>
    </source>
</evidence>
<protein>
    <recommendedName>
        <fullName evidence="5 10">N-(5'-phosphoribosyl)anthranilate isomerase</fullName>
        <shortName evidence="10">PRAI</shortName>
        <ecNumber evidence="4 10">5.3.1.24</ecNumber>
    </recommendedName>
</protein>
<dbReference type="PANTHER" id="PTHR42894">
    <property type="entry name" value="N-(5'-PHOSPHORIBOSYL)ANTHRANILATE ISOMERASE"/>
    <property type="match status" value="1"/>
</dbReference>